<evidence type="ECO:0000256" key="3">
    <source>
        <dbReference type="ARBA" id="ARBA00022801"/>
    </source>
</evidence>
<dbReference type="InterPro" id="IPR036034">
    <property type="entry name" value="PDZ_sf"/>
</dbReference>
<dbReference type="Pfam" id="PF11818">
    <property type="entry name" value="DUF3340"/>
    <property type="match status" value="1"/>
</dbReference>
<dbReference type="InterPro" id="IPR040573">
    <property type="entry name" value="TSP_N"/>
</dbReference>
<reference evidence="6" key="1">
    <citation type="submission" date="2017-06" db="EMBL/GenBank/DDBJ databases">
        <title>Genome sequencing of pathogenic and non-pathogenic strains within Bisgaard taxon 40.</title>
        <authorList>
            <person name="Ladner J.T."/>
            <person name="Lovett S.P."/>
            <person name="Koroleva G."/>
            <person name="Lorch J.M."/>
        </authorList>
    </citation>
    <scope>NUCLEOTIDE SEQUENCE</scope>
    <source>
        <strain evidence="6">27576-1-I1</strain>
    </source>
</reference>
<dbReference type="InterPro" id="IPR001478">
    <property type="entry name" value="PDZ"/>
</dbReference>
<dbReference type="Gene3D" id="3.90.226.10">
    <property type="entry name" value="2-enoyl-CoA Hydratase, Chain A, domain 1"/>
    <property type="match status" value="1"/>
</dbReference>
<evidence type="ECO:0000313" key="7">
    <source>
        <dbReference type="Proteomes" id="UP000955338"/>
    </source>
</evidence>
<dbReference type="InterPro" id="IPR029045">
    <property type="entry name" value="ClpP/crotonase-like_dom_sf"/>
</dbReference>
<evidence type="ECO:0000256" key="2">
    <source>
        <dbReference type="ARBA" id="ARBA00022670"/>
    </source>
</evidence>
<keyword evidence="7" id="KW-1185">Reference proteome</keyword>
<dbReference type="Gene3D" id="3.30.750.44">
    <property type="match status" value="1"/>
</dbReference>
<proteinExistence type="inferred from homology"/>
<dbReference type="EMBL" id="CP022011">
    <property type="protein sequence ID" value="QDJ15561.1"/>
    <property type="molecule type" value="Genomic_DNA"/>
</dbReference>
<dbReference type="CDD" id="cd07560">
    <property type="entry name" value="Peptidase_S41_CPP"/>
    <property type="match status" value="1"/>
</dbReference>
<dbReference type="GO" id="GO:0030288">
    <property type="term" value="C:outer membrane-bounded periplasmic space"/>
    <property type="evidence" value="ECO:0007669"/>
    <property type="project" value="TreeGrafter"/>
</dbReference>
<organism evidence="6 7">
    <name type="scientific">Mergibacter septicus</name>
    <dbReference type="NCBI Taxonomy" id="221402"/>
    <lineage>
        <taxon>Bacteria</taxon>
        <taxon>Pseudomonadati</taxon>
        <taxon>Pseudomonadota</taxon>
        <taxon>Gammaproteobacteria</taxon>
        <taxon>Pasteurellales</taxon>
        <taxon>Pasteurellaceae</taxon>
        <taxon>Mergibacter</taxon>
    </lineage>
</organism>
<dbReference type="Pfam" id="PF03572">
    <property type="entry name" value="Peptidase_S41"/>
    <property type="match status" value="1"/>
</dbReference>
<evidence type="ECO:0000256" key="1">
    <source>
        <dbReference type="ARBA" id="ARBA00009179"/>
    </source>
</evidence>
<dbReference type="PANTHER" id="PTHR32060:SF22">
    <property type="entry name" value="CARBOXYL-TERMINAL-PROCESSING PEPTIDASE 3, CHLOROPLASTIC"/>
    <property type="match status" value="1"/>
</dbReference>
<dbReference type="FunFam" id="3.90.226.10:FF:000090">
    <property type="entry name" value="Tail-specific protease"/>
    <property type="match status" value="1"/>
</dbReference>
<dbReference type="NCBIfam" id="TIGR00225">
    <property type="entry name" value="prc"/>
    <property type="match status" value="1"/>
</dbReference>
<evidence type="ECO:0000313" key="6">
    <source>
        <dbReference type="EMBL" id="QDJ15561.1"/>
    </source>
</evidence>
<dbReference type="InterPro" id="IPR004447">
    <property type="entry name" value="Peptidase_S41A"/>
</dbReference>
<gene>
    <name evidence="6" type="ORF">CEP48_05780</name>
</gene>
<dbReference type="SMART" id="SM00245">
    <property type="entry name" value="TSPc"/>
    <property type="match status" value="1"/>
</dbReference>
<keyword evidence="2 5" id="KW-0645">Protease</keyword>
<dbReference type="AlphaFoldDB" id="A0A8D4LKV0"/>
<dbReference type="GO" id="GO:0008236">
    <property type="term" value="F:serine-type peptidase activity"/>
    <property type="evidence" value="ECO:0007669"/>
    <property type="project" value="UniProtKB-KW"/>
</dbReference>
<protein>
    <submittedName>
        <fullName evidence="6">Tail-specific peptidase</fullName>
    </submittedName>
</protein>
<dbReference type="Pfam" id="PF00595">
    <property type="entry name" value="PDZ"/>
    <property type="match status" value="1"/>
</dbReference>
<dbReference type="Proteomes" id="UP000955338">
    <property type="component" value="Chromosome"/>
</dbReference>
<sequence>MKLKRISNYILALLTLTINLQSWAITPTVKLSEIKTLSPTADNATETKRTTNLLSIAYYQPFTLDDQLSHKIFNRYLDFLDYSHNTFLQSDVDQMRKKYADTFDDQLKAGKLDAAFDMYNLMQERRYQRYTYALSLLEKEPNLTGNDQIEIDRSKKPFPKTVAEANQLWQERVKNDIITQRLKGKSWAEIQKKLIKRYNLALKRLTQTKADDVTQLYLNAFTRELDPHSSYLSPRKAKNFNESMNLSLEGIGATLQSEDDETVIKSLVPGAPAERSKKIQVGDKIIGVGQGEKGEIEDVVGWRLDDVVEKIKGKKGSKVRLELEAAKGGKTRIITLTRDKIRIEDSAAKLKVNTINKQKIGVLTIPSFYNGLTDDVRKLLAEAAKKKVQGLVIDLRNDGGGSLNEAIGLSGLFITDGPIVQVRDAYDRIRTHYDPDTKQVYTGPVVVLINRFSASASEIFSAALQDYDRAVIVGQNSFGKGTVQQSRPLSKFYLNEQPLGFLQYTIQKFYRIDGGSTQLKGVKPDILFPEIIDETEYGESKEDNALPWDKIPKANYKATNNVRKHIPTLEQKHLARVAKNPEFIVLNENLAERDRLRDRQYLSLNLAERQAEYDKNDAKYLKDLNARFKREGKKPLKNVDDLPKDYQAPDFILTEAENIAADLIKLEQKSN</sequence>
<dbReference type="GO" id="GO:0004175">
    <property type="term" value="F:endopeptidase activity"/>
    <property type="evidence" value="ECO:0007669"/>
    <property type="project" value="TreeGrafter"/>
</dbReference>
<keyword evidence="4 5" id="KW-0720">Serine protease</keyword>
<dbReference type="SUPFAM" id="SSF52096">
    <property type="entry name" value="ClpP/crotonase"/>
    <property type="match status" value="1"/>
</dbReference>
<dbReference type="GO" id="GO:0006508">
    <property type="term" value="P:proteolysis"/>
    <property type="evidence" value="ECO:0007669"/>
    <property type="project" value="UniProtKB-KW"/>
</dbReference>
<dbReference type="InterPro" id="IPR020992">
    <property type="entry name" value="Tail_Prtase_C"/>
</dbReference>
<dbReference type="PANTHER" id="PTHR32060">
    <property type="entry name" value="TAIL-SPECIFIC PROTEASE"/>
    <property type="match status" value="1"/>
</dbReference>
<dbReference type="Gene3D" id="2.30.42.10">
    <property type="match status" value="1"/>
</dbReference>
<evidence type="ECO:0000256" key="5">
    <source>
        <dbReference type="RuleBase" id="RU004404"/>
    </source>
</evidence>
<dbReference type="SMART" id="SM00228">
    <property type="entry name" value="PDZ"/>
    <property type="match status" value="1"/>
</dbReference>
<dbReference type="Pfam" id="PF17804">
    <property type="entry name" value="TSP_NTD"/>
    <property type="match status" value="1"/>
</dbReference>
<dbReference type="CDD" id="cd06782">
    <property type="entry name" value="cpPDZ_CPP-like"/>
    <property type="match status" value="1"/>
</dbReference>
<dbReference type="PROSITE" id="PS50106">
    <property type="entry name" value="PDZ"/>
    <property type="match status" value="1"/>
</dbReference>
<comment type="similarity">
    <text evidence="1 5">Belongs to the peptidase S41A family.</text>
</comment>
<evidence type="ECO:0000256" key="4">
    <source>
        <dbReference type="ARBA" id="ARBA00022825"/>
    </source>
</evidence>
<accession>A0A8D4LKV0</accession>
<dbReference type="SUPFAM" id="SSF50156">
    <property type="entry name" value="PDZ domain-like"/>
    <property type="match status" value="1"/>
</dbReference>
<dbReference type="GO" id="GO:0007165">
    <property type="term" value="P:signal transduction"/>
    <property type="evidence" value="ECO:0007669"/>
    <property type="project" value="TreeGrafter"/>
</dbReference>
<dbReference type="InterPro" id="IPR005151">
    <property type="entry name" value="Tail-specific_protease"/>
</dbReference>
<dbReference type="NCBIfam" id="NF008388">
    <property type="entry name" value="PRK11186.1"/>
    <property type="match status" value="1"/>
</dbReference>
<name>A0A8D4LKV0_9PAST</name>
<keyword evidence="3 5" id="KW-0378">Hydrolase</keyword>